<dbReference type="GO" id="GO:0003677">
    <property type="term" value="F:DNA binding"/>
    <property type="evidence" value="ECO:0007669"/>
    <property type="project" value="UniProtKB-KW"/>
</dbReference>
<keyword evidence="2" id="KW-0238">DNA-binding</keyword>
<organism evidence="6">
    <name type="scientific">Kribbella sp. HUAS MG21</name>
    <dbReference type="NCBI Taxonomy" id="3160966"/>
    <lineage>
        <taxon>Bacteria</taxon>
        <taxon>Bacillati</taxon>
        <taxon>Actinomycetota</taxon>
        <taxon>Actinomycetes</taxon>
        <taxon>Propionibacteriales</taxon>
        <taxon>Kribbellaceae</taxon>
        <taxon>Kribbella</taxon>
    </lineage>
</organism>
<dbReference type="AlphaFoldDB" id="A0AAU7TJH2"/>
<dbReference type="PANTHER" id="PTHR30349">
    <property type="entry name" value="PHAGE INTEGRASE-RELATED"/>
    <property type="match status" value="1"/>
</dbReference>
<dbReference type="InterPro" id="IPR002104">
    <property type="entry name" value="Integrase_catalytic"/>
</dbReference>
<dbReference type="GO" id="GO:0006310">
    <property type="term" value="P:DNA recombination"/>
    <property type="evidence" value="ECO:0007669"/>
    <property type="project" value="UniProtKB-KW"/>
</dbReference>
<dbReference type="InterPro" id="IPR011010">
    <property type="entry name" value="DNA_brk_join_enz"/>
</dbReference>
<dbReference type="InterPro" id="IPR013762">
    <property type="entry name" value="Integrase-like_cat_sf"/>
</dbReference>
<dbReference type="InterPro" id="IPR004107">
    <property type="entry name" value="Integrase_SAM-like_N"/>
</dbReference>
<dbReference type="Pfam" id="PF14659">
    <property type="entry name" value="Phage_int_SAM_3"/>
    <property type="match status" value="1"/>
</dbReference>
<dbReference type="PROSITE" id="PS51898">
    <property type="entry name" value="TYR_RECOMBINASE"/>
    <property type="match status" value="1"/>
</dbReference>
<dbReference type="Pfam" id="PF00589">
    <property type="entry name" value="Phage_integrase"/>
    <property type="match status" value="1"/>
</dbReference>
<dbReference type="Gene3D" id="1.10.443.10">
    <property type="entry name" value="Intergrase catalytic core"/>
    <property type="match status" value="1"/>
</dbReference>
<protein>
    <submittedName>
        <fullName evidence="6">Site-specific integrase</fullName>
    </submittedName>
</protein>
<reference evidence="6" key="1">
    <citation type="submission" date="2024-06" db="EMBL/GenBank/DDBJ databases">
        <title>Kribbella sp. strain HUAS MG21 genome sequences.</title>
        <authorList>
            <person name="Mo P."/>
        </authorList>
    </citation>
    <scope>NUCLEOTIDE SEQUENCE</scope>
    <source>
        <strain evidence="6">HUAS MG21</strain>
    </source>
</reference>
<dbReference type="EMBL" id="CP158165">
    <property type="protein sequence ID" value="XBV26904.1"/>
    <property type="molecule type" value="Genomic_DNA"/>
</dbReference>
<dbReference type="CDD" id="cd01189">
    <property type="entry name" value="INT_ICEBs1_C_like"/>
    <property type="match status" value="1"/>
</dbReference>
<keyword evidence="3" id="KW-0233">DNA recombination</keyword>
<evidence type="ECO:0000256" key="3">
    <source>
        <dbReference type="ARBA" id="ARBA00023172"/>
    </source>
</evidence>
<proteinExistence type="predicted"/>
<name>A0AAU7TJH2_9ACTN</name>
<feature type="region of interest" description="Disordered" evidence="4">
    <location>
        <begin position="1"/>
        <end position="47"/>
    </location>
</feature>
<evidence type="ECO:0000256" key="4">
    <source>
        <dbReference type="SAM" id="MobiDB-lite"/>
    </source>
</evidence>
<dbReference type="SUPFAM" id="SSF56349">
    <property type="entry name" value="DNA breaking-rejoining enzymes"/>
    <property type="match status" value="1"/>
</dbReference>
<dbReference type="RefSeq" id="WP_350279698.1">
    <property type="nucleotide sequence ID" value="NZ_CP158165.1"/>
</dbReference>
<evidence type="ECO:0000313" key="6">
    <source>
        <dbReference type="EMBL" id="XBV26904.1"/>
    </source>
</evidence>
<feature type="domain" description="Tyr recombinase" evidence="5">
    <location>
        <begin position="256"/>
        <end position="468"/>
    </location>
</feature>
<accession>A0AAU7TJH2</accession>
<gene>
    <name evidence="6" type="ORF">ABN611_10850</name>
</gene>
<evidence type="ECO:0000259" key="5">
    <source>
        <dbReference type="PROSITE" id="PS51898"/>
    </source>
</evidence>
<evidence type="ECO:0000256" key="2">
    <source>
        <dbReference type="ARBA" id="ARBA00023125"/>
    </source>
</evidence>
<dbReference type="InterPro" id="IPR010998">
    <property type="entry name" value="Integrase_recombinase_N"/>
</dbReference>
<sequence>MTTIAFMEPEEPEEPKKAKPTAKPKPKATKGQTGKRNVNGEGSIRERSDGRWEGRAYVITTDGREVRRSVYGKSWEEVHEKLTKMQADTMSGKRVASTSQTVGEYLEYWLHEHARHRVRDTTYASYRWLVDKYLVPLFGKKKLTALRPADIRRGFFQLKQTCQCCAKGKDQAREDRAKKLRAARAGKAPRKNARPIEGARCCAKAPRECCRDVVSDGTVRYLHRVLRAALQDAVTEDEILTENVAKKLRMDHKYRPTFKAWKADDATQFLGAIRGDRLYALYAVALSLGLRRGEALGLRWWDLDLTNGVIRVEHGLHRVDGELQLGQVKTDGSAREIPVPKSLLPVLLAHRKAQEAERAGHLAELAGPDKRKERSEALKAWDKGYVFTTTLGTPIEPRNVNRHFDALCAKAGVRRIRFHDLRHSCASLLWSQGVPLEQIQDILGHADPRTTKVIYVDVAEELQRDAVDKLGFLFEDPED</sequence>
<dbReference type="InterPro" id="IPR050090">
    <property type="entry name" value="Tyrosine_recombinase_XerCD"/>
</dbReference>
<feature type="compositionally biased region" description="Basic residues" evidence="4">
    <location>
        <begin position="18"/>
        <end position="28"/>
    </location>
</feature>
<keyword evidence="1" id="KW-0229">DNA integration</keyword>
<dbReference type="PANTHER" id="PTHR30349:SF91">
    <property type="entry name" value="INTA PROTEIN"/>
    <property type="match status" value="1"/>
</dbReference>
<dbReference type="GO" id="GO:0015074">
    <property type="term" value="P:DNA integration"/>
    <property type="evidence" value="ECO:0007669"/>
    <property type="project" value="UniProtKB-KW"/>
</dbReference>
<evidence type="ECO:0000256" key="1">
    <source>
        <dbReference type="ARBA" id="ARBA00022908"/>
    </source>
</evidence>
<dbReference type="Gene3D" id="1.10.150.130">
    <property type="match status" value="1"/>
</dbReference>